<accession>A0AAD9JDS3</accession>
<dbReference type="Proteomes" id="UP001208570">
    <property type="component" value="Unassembled WGS sequence"/>
</dbReference>
<comment type="caution">
    <text evidence="1">The sequence shown here is derived from an EMBL/GenBank/DDBJ whole genome shotgun (WGS) entry which is preliminary data.</text>
</comment>
<sequence>MSESTSSIQAAGMFDGLTAWFSDSVQQHYIDAWANQDGIVSNLDDAMYIFSEDPAAPDTQSIYSSRDYLLDSISVFHPRYIQECLQAGDCKQAKIGQFFLPPAEIQKG</sequence>
<dbReference type="InterPro" id="IPR028065">
    <property type="entry name" value="TERB2"/>
</dbReference>
<name>A0AAD9JDS3_9ANNE</name>
<proteinExistence type="predicted"/>
<dbReference type="PANTHER" id="PTHR35345">
    <property type="entry name" value="TELOMERE REPEATS-BINDING BOUQUET FORMATION PROTEIN 2"/>
    <property type="match status" value="1"/>
</dbReference>
<gene>
    <name evidence="1" type="ORF">LSH36_401g01008</name>
</gene>
<dbReference type="GO" id="GO:0070197">
    <property type="term" value="P:meiotic attachment of telomere to nuclear envelope"/>
    <property type="evidence" value="ECO:0007669"/>
    <property type="project" value="TreeGrafter"/>
</dbReference>
<dbReference type="Pfam" id="PF15101">
    <property type="entry name" value="TERB2"/>
    <property type="match status" value="1"/>
</dbReference>
<feature type="non-terminal residue" evidence="1">
    <location>
        <position position="1"/>
    </location>
</feature>
<dbReference type="AlphaFoldDB" id="A0AAD9JDS3"/>
<reference evidence="1" key="1">
    <citation type="journal article" date="2023" name="Mol. Biol. Evol.">
        <title>Third-Generation Sequencing Reveals the Adaptive Role of the Epigenome in Three Deep-Sea Polychaetes.</title>
        <authorList>
            <person name="Perez M."/>
            <person name="Aroh O."/>
            <person name="Sun Y."/>
            <person name="Lan Y."/>
            <person name="Juniper S.K."/>
            <person name="Young C.R."/>
            <person name="Angers B."/>
            <person name="Qian P.Y."/>
        </authorList>
    </citation>
    <scope>NUCLEOTIDE SEQUENCE</scope>
    <source>
        <strain evidence="1">P08H-3</strain>
    </source>
</reference>
<dbReference type="EMBL" id="JAODUP010000401">
    <property type="protein sequence ID" value="KAK2150540.1"/>
    <property type="molecule type" value="Genomic_DNA"/>
</dbReference>
<evidence type="ECO:0000313" key="2">
    <source>
        <dbReference type="Proteomes" id="UP001208570"/>
    </source>
</evidence>
<protein>
    <submittedName>
        <fullName evidence="1">Uncharacterized protein</fullName>
    </submittedName>
</protein>
<organism evidence="1 2">
    <name type="scientific">Paralvinella palmiformis</name>
    <dbReference type="NCBI Taxonomy" id="53620"/>
    <lineage>
        <taxon>Eukaryota</taxon>
        <taxon>Metazoa</taxon>
        <taxon>Spiralia</taxon>
        <taxon>Lophotrochozoa</taxon>
        <taxon>Annelida</taxon>
        <taxon>Polychaeta</taxon>
        <taxon>Sedentaria</taxon>
        <taxon>Canalipalpata</taxon>
        <taxon>Terebellida</taxon>
        <taxon>Terebelliformia</taxon>
        <taxon>Alvinellidae</taxon>
        <taxon>Paralvinella</taxon>
    </lineage>
</organism>
<dbReference type="PANTHER" id="PTHR35345:SF1">
    <property type="entry name" value="TELOMERE REPEATS-BINDING BOUQUET FORMATION PROTEIN 2"/>
    <property type="match status" value="1"/>
</dbReference>
<dbReference type="GO" id="GO:0005637">
    <property type="term" value="C:nuclear inner membrane"/>
    <property type="evidence" value="ECO:0007669"/>
    <property type="project" value="TreeGrafter"/>
</dbReference>
<dbReference type="GO" id="GO:0007129">
    <property type="term" value="P:homologous chromosome pairing at meiosis"/>
    <property type="evidence" value="ECO:0007669"/>
    <property type="project" value="TreeGrafter"/>
</dbReference>
<keyword evidence="2" id="KW-1185">Reference proteome</keyword>
<evidence type="ECO:0000313" key="1">
    <source>
        <dbReference type="EMBL" id="KAK2150540.1"/>
    </source>
</evidence>